<dbReference type="Proteomes" id="UP000193411">
    <property type="component" value="Unassembled WGS sequence"/>
</dbReference>
<evidence type="ECO:0000313" key="3">
    <source>
        <dbReference type="Proteomes" id="UP000193411"/>
    </source>
</evidence>
<evidence type="ECO:0000256" key="1">
    <source>
        <dbReference type="SAM" id="MobiDB-lite"/>
    </source>
</evidence>
<proteinExistence type="predicted"/>
<feature type="compositionally biased region" description="Basic residues" evidence="1">
    <location>
        <begin position="14"/>
        <end position="24"/>
    </location>
</feature>
<sequence length="203" mass="23190">MHDSRNTQLQQARSHNKQHSRTSCKHPSQQPVSSLPFDFLPVLAAYHEAFKQYHHASATIPSVPQVNALMSRKDPAIPPRYHYSDRLYFFRHSRGPRWLRPWGARGFRAARHGVEKMLRPLIRECSGWKPNKTAGDDPGQSNFPRLAALLSLVYTVANSLPTHLYPLNEPQAATVYKAVHNKFADGFRQPSHSCRALEHLRAQ</sequence>
<keyword evidence="3" id="KW-1185">Reference proteome</keyword>
<dbReference type="EMBL" id="MCFL01000052">
    <property type="protein sequence ID" value="ORZ32015.1"/>
    <property type="molecule type" value="Genomic_DNA"/>
</dbReference>
<accession>A0A1Y2HBY1</accession>
<organism evidence="2 3">
    <name type="scientific">Catenaria anguillulae PL171</name>
    <dbReference type="NCBI Taxonomy" id="765915"/>
    <lineage>
        <taxon>Eukaryota</taxon>
        <taxon>Fungi</taxon>
        <taxon>Fungi incertae sedis</taxon>
        <taxon>Blastocladiomycota</taxon>
        <taxon>Blastocladiomycetes</taxon>
        <taxon>Blastocladiales</taxon>
        <taxon>Catenariaceae</taxon>
        <taxon>Catenaria</taxon>
    </lineage>
</organism>
<feature type="compositionally biased region" description="Polar residues" evidence="1">
    <location>
        <begin position="1"/>
        <end position="13"/>
    </location>
</feature>
<evidence type="ECO:0000313" key="2">
    <source>
        <dbReference type="EMBL" id="ORZ32015.1"/>
    </source>
</evidence>
<comment type="caution">
    <text evidence="2">The sequence shown here is derived from an EMBL/GenBank/DDBJ whole genome shotgun (WGS) entry which is preliminary data.</text>
</comment>
<name>A0A1Y2HBY1_9FUNG</name>
<dbReference type="AlphaFoldDB" id="A0A1Y2HBY1"/>
<protein>
    <submittedName>
        <fullName evidence="2">Uncharacterized protein</fullName>
    </submittedName>
</protein>
<gene>
    <name evidence="2" type="ORF">BCR44DRAFT_266749</name>
</gene>
<feature type="region of interest" description="Disordered" evidence="1">
    <location>
        <begin position="1"/>
        <end position="31"/>
    </location>
</feature>
<reference evidence="2 3" key="1">
    <citation type="submission" date="2016-07" db="EMBL/GenBank/DDBJ databases">
        <title>Pervasive Adenine N6-methylation of Active Genes in Fungi.</title>
        <authorList>
            <consortium name="DOE Joint Genome Institute"/>
            <person name="Mondo S.J."/>
            <person name="Dannebaum R.O."/>
            <person name="Kuo R.C."/>
            <person name="Labutti K."/>
            <person name="Haridas S."/>
            <person name="Kuo A."/>
            <person name="Salamov A."/>
            <person name="Ahrendt S.R."/>
            <person name="Lipzen A."/>
            <person name="Sullivan W."/>
            <person name="Andreopoulos W.B."/>
            <person name="Clum A."/>
            <person name="Lindquist E."/>
            <person name="Daum C."/>
            <person name="Ramamoorthy G.K."/>
            <person name="Gryganskyi A."/>
            <person name="Culley D."/>
            <person name="Magnuson J.K."/>
            <person name="James T.Y."/>
            <person name="O'Malley M.A."/>
            <person name="Stajich J.E."/>
            <person name="Spatafora J.W."/>
            <person name="Visel A."/>
            <person name="Grigoriev I.V."/>
        </authorList>
    </citation>
    <scope>NUCLEOTIDE SEQUENCE [LARGE SCALE GENOMIC DNA]</scope>
    <source>
        <strain evidence="2 3">PL171</strain>
    </source>
</reference>